<comment type="caution">
    <text evidence="3">The sequence shown here is derived from an EMBL/GenBank/DDBJ whole genome shotgun (WGS) entry which is preliminary data.</text>
</comment>
<keyword evidence="2" id="KW-0732">Signal</keyword>
<sequence>MKSAFAAVTAALCFAASALAQDNGPPLVNTPINPPVCQPLLITWGGGTQVCIFRSSTPLRLSDIISSILPGGQPGAAALLDFGQQTGTSLTWTVNITAGTSLGLVLRDSTGTVSQSAPFTVQSSSDTSCLNGGSSSSSSSSGSSTSSGLSTSSGRSSSSSSSSTSITSPATTPTAPTSSHTSLSTSSSHSSTSSPSPSNTPSSAAPIQNVKMGLVGALGAALIAVLA</sequence>
<evidence type="ECO:0000256" key="1">
    <source>
        <dbReference type="SAM" id="MobiDB-lite"/>
    </source>
</evidence>
<dbReference type="PANTHER" id="PTHR37487">
    <property type="entry name" value="CHROMOSOME 1, WHOLE GENOME SHOTGUN SEQUENCE"/>
    <property type="match status" value="1"/>
</dbReference>
<organism evidence="3 4">
    <name type="scientific">Psilocybe cyanescens</name>
    <dbReference type="NCBI Taxonomy" id="93625"/>
    <lineage>
        <taxon>Eukaryota</taxon>
        <taxon>Fungi</taxon>
        <taxon>Dikarya</taxon>
        <taxon>Basidiomycota</taxon>
        <taxon>Agaricomycotina</taxon>
        <taxon>Agaricomycetes</taxon>
        <taxon>Agaricomycetidae</taxon>
        <taxon>Agaricales</taxon>
        <taxon>Agaricineae</taxon>
        <taxon>Strophariaceae</taxon>
        <taxon>Psilocybe</taxon>
    </lineage>
</organism>
<dbReference type="AlphaFoldDB" id="A0A409VSV9"/>
<feature type="compositionally biased region" description="Low complexity" evidence="1">
    <location>
        <begin position="123"/>
        <end position="203"/>
    </location>
</feature>
<evidence type="ECO:0000256" key="2">
    <source>
        <dbReference type="SAM" id="SignalP"/>
    </source>
</evidence>
<reference evidence="3 4" key="1">
    <citation type="journal article" date="2018" name="Evol. Lett.">
        <title>Horizontal gene cluster transfer increased hallucinogenic mushroom diversity.</title>
        <authorList>
            <person name="Reynolds H.T."/>
            <person name="Vijayakumar V."/>
            <person name="Gluck-Thaler E."/>
            <person name="Korotkin H.B."/>
            <person name="Matheny P.B."/>
            <person name="Slot J.C."/>
        </authorList>
    </citation>
    <scope>NUCLEOTIDE SEQUENCE [LARGE SCALE GENOMIC DNA]</scope>
    <source>
        <strain evidence="3 4">2631</strain>
    </source>
</reference>
<keyword evidence="4" id="KW-1185">Reference proteome</keyword>
<dbReference type="STRING" id="93625.A0A409VSV9"/>
<feature type="region of interest" description="Disordered" evidence="1">
    <location>
        <begin position="116"/>
        <end position="204"/>
    </location>
</feature>
<proteinExistence type="predicted"/>
<dbReference type="PANTHER" id="PTHR37487:SF2">
    <property type="entry name" value="EXPRESSED PROTEIN"/>
    <property type="match status" value="1"/>
</dbReference>
<name>A0A409VSV9_PSICY</name>
<dbReference type="Proteomes" id="UP000283269">
    <property type="component" value="Unassembled WGS sequence"/>
</dbReference>
<evidence type="ECO:0000313" key="3">
    <source>
        <dbReference type="EMBL" id="PPQ69323.1"/>
    </source>
</evidence>
<feature type="signal peptide" evidence="2">
    <location>
        <begin position="1"/>
        <end position="20"/>
    </location>
</feature>
<accession>A0A409VSV9</accession>
<dbReference type="EMBL" id="NHYD01003937">
    <property type="protein sequence ID" value="PPQ69323.1"/>
    <property type="molecule type" value="Genomic_DNA"/>
</dbReference>
<gene>
    <name evidence="3" type="ORF">CVT25_005924</name>
</gene>
<dbReference type="InParanoid" id="A0A409VSV9"/>
<feature type="chain" id="PRO_5019438671" evidence="2">
    <location>
        <begin position="21"/>
        <end position="227"/>
    </location>
</feature>
<evidence type="ECO:0000313" key="4">
    <source>
        <dbReference type="Proteomes" id="UP000283269"/>
    </source>
</evidence>
<dbReference type="OrthoDB" id="3362246at2759"/>
<protein>
    <submittedName>
        <fullName evidence="3">Uncharacterized protein</fullName>
    </submittedName>
</protein>